<comment type="subcellular location">
    <subcellularLocation>
        <location evidence="1">Cell membrane</location>
        <topology evidence="1">Multi-pass membrane protein</topology>
    </subcellularLocation>
</comment>
<dbReference type="SUPFAM" id="SSF81653">
    <property type="entry name" value="Calcium ATPase, transduction domain A"/>
    <property type="match status" value="1"/>
</dbReference>
<dbReference type="FunFam" id="2.70.150.10:FF:000020">
    <property type="entry name" value="Copper-exporting P-type ATPase A"/>
    <property type="match status" value="1"/>
</dbReference>
<feature type="transmembrane region" description="Helical" evidence="11">
    <location>
        <begin position="339"/>
        <end position="366"/>
    </location>
</feature>
<dbReference type="PRINTS" id="PR00119">
    <property type="entry name" value="CATATPASE"/>
</dbReference>
<evidence type="ECO:0000256" key="7">
    <source>
        <dbReference type="ARBA" id="ARBA00022840"/>
    </source>
</evidence>
<dbReference type="SFLD" id="SFLDG00002">
    <property type="entry name" value="C1.7:_P-type_atpase_like"/>
    <property type="match status" value="1"/>
</dbReference>
<dbReference type="GO" id="GO:0005524">
    <property type="term" value="F:ATP binding"/>
    <property type="evidence" value="ECO:0007669"/>
    <property type="project" value="UniProtKB-UniRule"/>
</dbReference>
<dbReference type="AlphaFoldDB" id="A0A6I6JKV6"/>
<dbReference type="PANTHER" id="PTHR43520">
    <property type="entry name" value="ATP7, ISOFORM B"/>
    <property type="match status" value="1"/>
</dbReference>
<evidence type="ECO:0000256" key="2">
    <source>
        <dbReference type="ARBA" id="ARBA00006024"/>
    </source>
</evidence>
<dbReference type="InterPro" id="IPR001757">
    <property type="entry name" value="P_typ_ATPase"/>
</dbReference>
<evidence type="ECO:0000256" key="10">
    <source>
        <dbReference type="ARBA" id="ARBA00023136"/>
    </source>
</evidence>
<evidence type="ECO:0000256" key="6">
    <source>
        <dbReference type="ARBA" id="ARBA00022741"/>
    </source>
</evidence>
<evidence type="ECO:0000256" key="9">
    <source>
        <dbReference type="ARBA" id="ARBA00022989"/>
    </source>
</evidence>
<dbReference type="PRINTS" id="PR00120">
    <property type="entry name" value="HATPASE"/>
</dbReference>
<dbReference type="PANTHER" id="PTHR43520:SF8">
    <property type="entry name" value="P-TYPE CU(+) TRANSPORTER"/>
    <property type="match status" value="1"/>
</dbReference>
<feature type="region of interest" description="Disordered" evidence="12">
    <location>
        <begin position="1"/>
        <end position="51"/>
    </location>
</feature>
<dbReference type="InterPro" id="IPR059000">
    <property type="entry name" value="ATPase_P-type_domA"/>
</dbReference>
<dbReference type="PROSITE" id="PS00154">
    <property type="entry name" value="ATPASE_E1_E2"/>
    <property type="match status" value="1"/>
</dbReference>
<dbReference type="GO" id="GO:0005507">
    <property type="term" value="F:copper ion binding"/>
    <property type="evidence" value="ECO:0007669"/>
    <property type="project" value="TreeGrafter"/>
</dbReference>
<feature type="transmembrane region" description="Helical" evidence="11">
    <location>
        <begin position="305"/>
        <end position="327"/>
    </location>
</feature>
<dbReference type="Gene3D" id="3.40.50.1000">
    <property type="entry name" value="HAD superfamily/HAD-like"/>
    <property type="match status" value="1"/>
</dbReference>
<dbReference type="InterPro" id="IPR023299">
    <property type="entry name" value="ATPase_P-typ_cyto_dom_N"/>
</dbReference>
<dbReference type="InterPro" id="IPR036412">
    <property type="entry name" value="HAD-like_sf"/>
</dbReference>
<dbReference type="Pfam" id="PF00702">
    <property type="entry name" value="Hydrolase"/>
    <property type="match status" value="1"/>
</dbReference>
<evidence type="ECO:0000256" key="5">
    <source>
        <dbReference type="ARBA" id="ARBA00022723"/>
    </source>
</evidence>
<dbReference type="InterPro" id="IPR044492">
    <property type="entry name" value="P_typ_ATPase_HD_dom"/>
</dbReference>
<keyword evidence="7 11" id="KW-0067">ATP-binding</keyword>
<protein>
    <submittedName>
        <fullName evidence="14">Copper-translocating P-type ATPase</fullName>
        <ecNumber evidence="14">3.6.3.-</ecNumber>
    </submittedName>
</protein>
<dbReference type="Proteomes" id="UP000428260">
    <property type="component" value="Chromosome"/>
</dbReference>
<evidence type="ECO:0000256" key="11">
    <source>
        <dbReference type="RuleBase" id="RU362081"/>
    </source>
</evidence>
<proteinExistence type="inferred from homology"/>
<keyword evidence="4 11" id="KW-0812">Transmembrane</keyword>
<gene>
    <name evidence="14" type="ORF">GM418_04595</name>
</gene>
<dbReference type="GO" id="GO:0016887">
    <property type="term" value="F:ATP hydrolysis activity"/>
    <property type="evidence" value="ECO:0007669"/>
    <property type="project" value="InterPro"/>
</dbReference>
<dbReference type="Pfam" id="PF00122">
    <property type="entry name" value="E1-E2_ATPase"/>
    <property type="match status" value="1"/>
</dbReference>
<feature type="transmembrane region" description="Helical" evidence="11">
    <location>
        <begin position="95"/>
        <end position="117"/>
    </location>
</feature>
<evidence type="ECO:0000256" key="3">
    <source>
        <dbReference type="ARBA" id="ARBA00022475"/>
    </source>
</evidence>
<dbReference type="Gene3D" id="3.40.1110.10">
    <property type="entry name" value="Calcium-transporting ATPase, cytoplasmic domain N"/>
    <property type="match status" value="1"/>
</dbReference>
<evidence type="ECO:0000256" key="12">
    <source>
        <dbReference type="SAM" id="MobiDB-lite"/>
    </source>
</evidence>
<dbReference type="EMBL" id="CP046401">
    <property type="protein sequence ID" value="QGY42961.1"/>
    <property type="molecule type" value="Genomic_DNA"/>
</dbReference>
<keyword evidence="5 11" id="KW-0479">Metal-binding</keyword>
<dbReference type="GO" id="GO:0055070">
    <property type="term" value="P:copper ion homeostasis"/>
    <property type="evidence" value="ECO:0007669"/>
    <property type="project" value="TreeGrafter"/>
</dbReference>
<dbReference type="KEGG" id="mcos:GM418_04595"/>
<evidence type="ECO:0000259" key="13">
    <source>
        <dbReference type="Pfam" id="PF00122"/>
    </source>
</evidence>
<feature type="compositionally biased region" description="Basic and acidic residues" evidence="12">
    <location>
        <begin position="21"/>
        <end position="39"/>
    </location>
</feature>
<name>A0A6I6JKV6_9BACT</name>
<dbReference type="NCBIfam" id="TIGR01511">
    <property type="entry name" value="ATPase-IB1_Cu"/>
    <property type="match status" value="1"/>
</dbReference>
<feature type="transmembrane region" description="Helical" evidence="11">
    <location>
        <begin position="643"/>
        <end position="666"/>
    </location>
</feature>
<dbReference type="InterPro" id="IPR027256">
    <property type="entry name" value="P-typ_ATPase_IB"/>
</dbReference>
<comment type="similarity">
    <text evidence="2 11">Belongs to the cation transport ATPase (P-type) (TC 3.A.3) family. Type IB subfamily.</text>
</comment>
<dbReference type="InterPro" id="IPR008250">
    <property type="entry name" value="ATPase_P-typ_transduc_dom_A_sf"/>
</dbReference>
<dbReference type="InterPro" id="IPR023214">
    <property type="entry name" value="HAD_sf"/>
</dbReference>
<dbReference type="Gene3D" id="2.70.150.10">
    <property type="entry name" value="Calcium-transporting ATPase, cytoplasmic transduction domain A"/>
    <property type="match status" value="1"/>
</dbReference>
<evidence type="ECO:0000256" key="8">
    <source>
        <dbReference type="ARBA" id="ARBA00022967"/>
    </source>
</evidence>
<evidence type="ECO:0000256" key="1">
    <source>
        <dbReference type="ARBA" id="ARBA00004651"/>
    </source>
</evidence>
<dbReference type="SFLD" id="SFLDS00003">
    <property type="entry name" value="Haloacid_Dehalogenase"/>
    <property type="match status" value="1"/>
</dbReference>
<sequence length="698" mass="76642">MHNHNHQNSEPDYSTKKRSGEHKQHDNNTSQHHEHESHKNHGHKHHDHTEHHLQMIKDFRKRFWISLGLTLPILVLSPFIQNLLNYNFEFGFSKYLLFILSAFIYFYGGWPFITGLAEEFKKRQPGMMTLIAIAISVAFGYSTATTFGVEGDSFFWELASLIDIMLVGHWIEMKSVVNASGALKSLVELMPSEAHLLKNGDSEDIKVSRLKSGDLVLVRPGEKIPVDGIIEEGESNINESMVTGESKPVKKNRGDKVIGGTINGKSSVKVKVKGVGEDAYLNKVIKMVREAQNKKSKSQYLADKVAFWLTIAALVIGFGTLTTWLLIGKPFVFALERMASVMVITCPHALGLAVPLVVAISTSVSAKRGLLIRNRTAFENARKISVVVFDKTGTLTKGNFGVTRFGNFSKKTEDKEVIKLAASLESQSEHPLAEGILRKAREEKLNWDKAENFESISGKGIKGEVAGEKVKVVSPGYLKENNIKIPEGDFNDAQETVVFILKNENPLGFIALADEIRDEAFEAVETLKDNGLKLVMMTGDNKKVAKSVSEKLGLDDFYAELLPDQKLEKIKELQKNGEFICMTGDGINDAPALASADVGIAVGSGTDVAAETADIILVNSNPGDIASLIVFGQETYKKMIQNFIWASGYNIVAIPLAAGVLISAGIMISPALGAVLMSFSTVIVAINAQLLKKKMRTA</sequence>
<dbReference type="GO" id="GO:0005886">
    <property type="term" value="C:plasma membrane"/>
    <property type="evidence" value="ECO:0007669"/>
    <property type="project" value="UniProtKB-SubCell"/>
</dbReference>
<keyword evidence="10 11" id="KW-0472">Membrane</keyword>
<dbReference type="InterPro" id="IPR023298">
    <property type="entry name" value="ATPase_P-typ_TM_dom_sf"/>
</dbReference>
<dbReference type="SUPFAM" id="SSF81665">
    <property type="entry name" value="Calcium ATPase, transmembrane domain M"/>
    <property type="match status" value="1"/>
</dbReference>
<keyword evidence="3 11" id="KW-1003">Cell membrane</keyword>
<dbReference type="RefSeq" id="WP_158863616.1">
    <property type="nucleotide sequence ID" value="NZ_CP046401.1"/>
</dbReference>
<dbReference type="SUPFAM" id="SSF56784">
    <property type="entry name" value="HAD-like"/>
    <property type="match status" value="1"/>
</dbReference>
<reference evidence="14 15" key="1">
    <citation type="submission" date="2019-11" db="EMBL/GenBank/DDBJ databases">
        <authorList>
            <person name="Zheng R.K."/>
            <person name="Sun C.M."/>
        </authorList>
    </citation>
    <scope>NUCLEOTIDE SEQUENCE [LARGE SCALE GENOMIC DNA]</scope>
    <source>
        <strain evidence="14 15">WC007</strain>
    </source>
</reference>
<dbReference type="NCBIfam" id="TIGR01494">
    <property type="entry name" value="ATPase_P-type"/>
    <property type="match status" value="1"/>
</dbReference>
<keyword evidence="15" id="KW-1185">Reference proteome</keyword>
<dbReference type="SFLD" id="SFLDF00027">
    <property type="entry name" value="p-type_atpase"/>
    <property type="match status" value="1"/>
</dbReference>
<feature type="domain" description="P-type ATPase A" evidence="13">
    <location>
        <begin position="188"/>
        <end position="288"/>
    </location>
</feature>
<dbReference type="GO" id="GO:0060003">
    <property type="term" value="P:copper ion export"/>
    <property type="evidence" value="ECO:0007669"/>
    <property type="project" value="UniProtKB-ARBA"/>
</dbReference>
<keyword evidence="6 11" id="KW-0547">Nucleotide-binding</keyword>
<evidence type="ECO:0000313" key="14">
    <source>
        <dbReference type="EMBL" id="QGY42961.1"/>
    </source>
</evidence>
<evidence type="ECO:0000256" key="4">
    <source>
        <dbReference type="ARBA" id="ARBA00022692"/>
    </source>
</evidence>
<dbReference type="EC" id="3.6.3.-" evidence="14"/>
<organism evidence="14 15">
    <name type="scientific">Maribellus comscasis</name>
    <dbReference type="NCBI Taxonomy" id="2681766"/>
    <lineage>
        <taxon>Bacteria</taxon>
        <taxon>Pseudomonadati</taxon>
        <taxon>Bacteroidota</taxon>
        <taxon>Bacteroidia</taxon>
        <taxon>Marinilabiliales</taxon>
        <taxon>Prolixibacteraceae</taxon>
        <taxon>Maribellus</taxon>
    </lineage>
</organism>
<keyword evidence="9 11" id="KW-1133">Transmembrane helix</keyword>
<evidence type="ECO:0000313" key="15">
    <source>
        <dbReference type="Proteomes" id="UP000428260"/>
    </source>
</evidence>
<dbReference type="NCBIfam" id="TIGR01525">
    <property type="entry name" value="ATPase-IB_hvy"/>
    <property type="match status" value="1"/>
</dbReference>
<feature type="transmembrane region" description="Helical" evidence="11">
    <location>
        <begin position="129"/>
        <end position="148"/>
    </location>
</feature>
<feature type="transmembrane region" description="Helical" evidence="11">
    <location>
        <begin position="63"/>
        <end position="83"/>
    </location>
</feature>
<accession>A0A6I6JKV6</accession>
<dbReference type="InterPro" id="IPR018303">
    <property type="entry name" value="ATPase_P-typ_P_site"/>
</dbReference>
<feature type="transmembrane region" description="Helical" evidence="11">
    <location>
        <begin position="672"/>
        <end position="691"/>
    </location>
</feature>
<keyword evidence="14" id="KW-0378">Hydrolase</keyword>
<feature type="transmembrane region" description="Helical" evidence="11">
    <location>
        <begin position="154"/>
        <end position="171"/>
    </location>
</feature>
<keyword evidence="8" id="KW-1278">Translocase</keyword>
<dbReference type="GO" id="GO:0043682">
    <property type="term" value="F:P-type divalent copper transporter activity"/>
    <property type="evidence" value="ECO:0007669"/>
    <property type="project" value="TreeGrafter"/>
</dbReference>